<keyword evidence="2" id="KW-1185">Reference proteome</keyword>
<dbReference type="Proteomes" id="UP001226574">
    <property type="component" value="Unassembled WGS sequence"/>
</dbReference>
<evidence type="ECO:0000313" key="1">
    <source>
        <dbReference type="EMBL" id="MDQ9090506.1"/>
    </source>
</evidence>
<evidence type="ECO:0000313" key="2">
    <source>
        <dbReference type="Proteomes" id="UP001226574"/>
    </source>
</evidence>
<dbReference type="EMBL" id="JAVIFY010000002">
    <property type="protein sequence ID" value="MDQ9090506.1"/>
    <property type="molecule type" value="Genomic_DNA"/>
</dbReference>
<accession>A0ABU1B854</accession>
<name>A0ABU1B854_PSEHA</name>
<protein>
    <submittedName>
        <fullName evidence="1">Uncharacterized protein</fullName>
    </submittedName>
</protein>
<gene>
    <name evidence="1" type="ORF">RC083_02740</name>
</gene>
<reference evidence="1 2" key="1">
    <citation type="submission" date="2023-08" db="EMBL/GenBank/DDBJ databases">
        <title>Pseudoalteromonas haloplanktis LL1 genome.</title>
        <authorList>
            <person name="Wu S."/>
        </authorList>
    </citation>
    <scope>NUCLEOTIDE SEQUENCE [LARGE SCALE GENOMIC DNA]</scope>
    <source>
        <strain evidence="1 2">LL1</strain>
    </source>
</reference>
<sequence length="77" mass="8472">MSDDALGLSNLHDWVKNVGWLSGEATPPNKSTTSQAVYIYNAQPIMSDDAFGLSNLHDWVKNVGWLSDEVTPPNINK</sequence>
<organism evidence="1 2">
    <name type="scientific">Pseudoalteromonas haloplanktis</name>
    <name type="common">Alteromonas haloplanktis</name>
    <dbReference type="NCBI Taxonomy" id="228"/>
    <lineage>
        <taxon>Bacteria</taxon>
        <taxon>Pseudomonadati</taxon>
        <taxon>Pseudomonadota</taxon>
        <taxon>Gammaproteobacteria</taxon>
        <taxon>Alteromonadales</taxon>
        <taxon>Pseudoalteromonadaceae</taxon>
        <taxon>Pseudoalteromonas</taxon>
    </lineage>
</organism>
<proteinExistence type="predicted"/>
<dbReference type="RefSeq" id="WP_309038370.1">
    <property type="nucleotide sequence ID" value="NZ_JAVIFY010000002.1"/>
</dbReference>
<comment type="caution">
    <text evidence="1">The sequence shown here is derived from an EMBL/GenBank/DDBJ whole genome shotgun (WGS) entry which is preliminary data.</text>
</comment>